<keyword evidence="9 15" id="KW-0560">Oxidoreductase</keyword>
<dbReference type="GO" id="GO:0005506">
    <property type="term" value="F:iron ion binding"/>
    <property type="evidence" value="ECO:0007669"/>
    <property type="project" value="InterPro"/>
</dbReference>
<comment type="subcellular location">
    <subcellularLocation>
        <location evidence="1 15">Cytoplasm</location>
    </subcellularLocation>
</comment>
<evidence type="ECO:0000256" key="10">
    <source>
        <dbReference type="ARBA" id="ARBA00023004"/>
    </source>
</evidence>
<comment type="cofactor">
    <cofactor evidence="14 15">
        <name>Fe cation</name>
        <dbReference type="ChEBI" id="CHEBI:24875"/>
    </cofactor>
    <text evidence="14 15">Binds 2 iron ions per subunit.</text>
</comment>
<dbReference type="EMBL" id="AK366998">
    <property type="protein sequence ID" value="BAJ98201.1"/>
    <property type="molecule type" value="mRNA"/>
</dbReference>
<dbReference type="PANTHER" id="PTHR12588">
    <property type="entry name" value="MYOINOSITOL OXYGENASE"/>
    <property type="match status" value="1"/>
</dbReference>
<feature type="binding site" evidence="13">
    <location>
        <begin position="223"/>
        <end position="224"/>
    </location>
    <ligand>
        <name>substrate</name>
    </ligand>
</feature>
<accession>F2DSY0</accession>
<evidence type="ECO:0000256" key="9">
    <source>
        <dbReference type="ARBA" id="ARBA00023002"/>
    </source>
</evidence>
<evidence type="ECO:0000256" key="11">
    <source>
        <dbReference type="ARBA" id="ARBA00029668"/>
    </source>
</evidence>
<evidence type="ECO:0000256" key="3">
    <source>
        <dbReference type="ARBA" id="ARBA00005286"/>
    </source>
</evidence>
<feature type="binding site" evidence="14">
    <location>
        <position position="223"/>
    </location>
    <ligand>
        <name>Fe cation</name>
        <dbReference type="ChEBI" id="CHEBI:24875"/>
        <label>1</label>
    </ligand>
</feature>
<dbReference type="InterPro" id="IPR007828">
    <property type="entry name" value="Inositol_oxygenase"/>
</dbReference>
<evidence type="ECO:0000256" key="13">
    <source>
        <dbReference type="PIRSR" id="PIRSR607828-1"/>
    </source>
</evidence>
<dbReference type="Pfam" id="PF05153">
    <property type="entry name" value="MIOX"/>
    <property type="match status" value="1"/>
</dbReference>
<evidence type="ECO:0000313" key="16">
    <source>
        <dbReference type="EMBL" id="BAJ98201.1"/>
    </source>
</evidence>
<evidence type="ECO:0000256" key="12">
    <source>
        <dbReference type="ARBA" id="ARBA00048271"/>
    </source>
</evidence>
<feature type="binding site" evidence="13">
    <location>
        <begin position="145"/>
        <end position="146"/>
    </location>
    <ligand>
        <name>substrate</name>
    </ligand>
</feature>
<dbReference type="GO" id="GO:0019853">
    <property type="term" value="P:L-ascorbic acid biosynthetic process"/>
    <property type="evidence" value="ECO:0007669"/>
    <property type="project" value="UniProtKB-KW"/>
</dbReference>
<keyword evidence="8 14" id="KW-0479">Metal-binding</keyword>
<proteinExistence type="evidence at transcript level"/>
<evidence type="ECO:0000256" key="1">
    <source>
        <dbReference type="ARBA" id="ARBA00004496"/>
    </source>
</evidence>
<keyword evidence="10 14" id="KW-0408">Iron</keyword>
<evidence type="ECO:0000256" key="2">
    <source>
        <dbReference type="ARBA" id="ARBA00005167"/>
    </source>
</evidence>
<dbReference type="GO" id="GO:0019310">
    <property type="term" value="P:inositol catabolic process"/>
    <property type="evidence" value="ECO:0007669"/>
    <property type="project" value="UniProtKB-UniRule"/>
</dbReference>
<comment type="similarity">
    <text evidence="3 15">Belongs to the myo-inositol oxygenase family.</text>
</comment>
<evidence type="ECO:0000256" key="6">
    <source>
        <dbReference type="ARBA" id="ARBA00022490"/>
    </source>
</evidence>
<dbReference type="SUPFAM" id="SSF109604">
    <property type="entry name" value="HD-domain/PDEase-like"/>
    <property type="match status" value="1"/>
</dbReference>
<keyword evidence="7" id="KW-0060">Ascorbate biosynthesis</keyword>
<feature type="binding site" evidence="14">
    <location>
        <position position="97"/>
    </location>
    <ligand>
        <name>Fe cation</name>
        <dbReference type="ChEBI" id="CHEBI:24875"/>
        <label>1</label>
    </ligand>
</feature>
<feature type="binding site" evidence="13">
    <location>
        <position position="27"/>
    </location>
    <ligand>
        <name>substrate</name>
    </ligand>
</feature>
<comment type="catalytic activity">
    <reaction evidence="12 15">
        <text>myo-inositol + O2 = D-glucuronate + H2O + H(+)</text>
        <dbReference type="Rhea" id="RHEA:23696"/>
        <dbReference type="ChEBI" id="CHEBI:15377"/>
        <dbReference type="ChEBI" id="CHEBI:15378"/>
        <dbReference type="ChEBI" id="CHEBI:15379"/>
        <dbReference type="ChEBI" id="CHEBI:17268"/>
        <dbReference type="ChEBI" id="CHEBI:58720"/>
        <dbReference type="EC" id="1.13.99.1"/>
    </reaction>
</comment>
<sequence length="288" mass="33997">MRIIVASDSVSSSVDDLLDVKKKSDFRNYTDEAPTQNRVSKFYQDNRKHQTLEAVLEKKETILKLDKKLMSVWEAAELLDTLVDQSDPDTENGQIIHLLQTAEAIRRQYPGEEYDWFHLTGLIHDLGKVLSHPDVYDLPQHFVVGDTFPVGCAFEESNVYHHFFEENPNNKDPRMMSKLGIYHEGIGLDKVHFSFGHDEYMYQVCVQNGSTLPEQALYIIRYHSFYPWHTHNSYTYLTNEKDREMLSWVKEFQRFDLYSKLPEKPNLDEIIPYYKSLIAKYFPEKLRW</sequence>
<reference evidence="16" key="1">
    <citation type="journal article" date="2011" name="Plant Physiol.">
        <title>Comprehensive sequence analysis of 24,783 barley full-length cDNAs derived from 12 clone libraries.</title>
        <authorList>
            <person name="Matsumoto T."/>
            <person name="Tanaka T."/>
            <person name="Sakai H."/>
            <person name="Amano N."/>
            <person name="Kanamori H."/>
            <person name="Kurita K."/>
            <person name="Kikuta A."/>
            <person name="Kamiya K."/>
            <person name="Yamamoto M."/>
            <person name="Ikawa H."/>
            <person name="Fujii N."/>
            <person name="Hori K."/>
            <person name="Itoh T."/>
            <person name="Sato K."/>
        </authorList>
    </citation>
    <scope>NUCLEOTIDE SEQUENCE</scope>
    <source>
        <tissue evidence="16">Shoot and root</tissue>
    </source>
</reference>
<dbReference type="UniPathway" id="UPA00111">
    <property type="reaction ID" value="UER00527"/>
</dbReference>
<protein>
    <recommendedName>
        <fullName evidence="5 15">Inositol oxygenase</fullName>
        <ecNumber evidence="4 15">1.13.99.1</ecNumber>
    </recommendedName>
    <alternativeName>
        <fullName evidence="11 15">Myo-inositol oxygenase</fullName>
    </alternativeName>
</protein>
<dbReference type="GO" id="GO:0050113">
    <property type="term" value="F:inositol oxygenase activity"/>
    <property type="evidence" value="ECO:0007669"/>
    <property type="project" value="UniProtKB-UniRule"/>
</dbReference>
<feature type="binding site" evidence="14">
    <location>
        <position position="256"/>
    </location>
    <ligand>
        <name>Fe cation</name>
        <dbReference type="ChEBI" id="CHEBI:24875"/>
        <label>1</label>
    </ligand>
</feature>
<feature type="binding site" evidence="14">
    <location>
        <position position="125"/>
    </location>
    <ligand>
        <name>Fe cation</name>
        <dbReference type="ChEBI" id="CHEBI:24875"/>
        <label>1</label>
    </ligand>
</feature>
<dbReference type="AlphaFoldDB" id="F2DSY0"/>
<dbReference type="GO" id="GO:0005737">
    <property type="term" value="C:cytoplasm"/>
    <property type="evidence" value="ECO:0007669"/>
    <property type="project" value="UniProtKB-SubCell"/>
</dbReference>
<feature type="binding site" evidence="14">
    <location>
        <position position="197"/>
    </location>
    <ligand>
        <name>Fe cation</name>
        <dbReference type="ChEBI" id="CHEBI:24875"/>
        <label>1</label>
    </ligand>
</feature>
<dbReference type="EC" id="1.13.99.1" evidence="4 15"/>
<feature type="binding site" evidence="13">
    <location>
        <begin position="84"/>
        <end position="86"/>
    </location>
    <ligand>
        <name>substrate</name>
    </ligand>
</feature>
<feature type="binding site" evidence="13">
    <location>
        <position position="128"/>
    </location>
    <ligand>
        <name>substrate</name>
    </ligand>
</feature>
<evidence type="ECO:0000256" key="4">
    <source>
        <dbReference type="ARBA" id="ARBA00011919"/>
    </source>
</evidence>
<comment type="pathway">
    <text evidence="2 15">Polyol metabolism; myo-inositol degradation into D-glucuronate; D-glucuronate from myo-inositol: step 1/1.</text>
</comment>
<evidence type="ECO:0000256" key="14">
    <source>
        <dbReference type="PIRSR" id="PIRSR607828-2"/>
    </source>
</evidence>
<keyword evidence="6 15" id="KW-0963">Cytoplasm</keyword>
<evidence type="ECO:0000256" key="15">
    <source>
        <dbReference type="RuleBase" id="RU367039"/>
    </source>
</evidence>
<evidence type="ECO:0000256" key="5">
    <source>
        <dbReference type="ARBA" id="ARBA00019269"/>
    </source>
</evidence>
<dbReference type="PANTHER" id="PTHR12588:SF0">
    <property type="entry name" value="INOSITOL OXYGENASE"/>
    <property type="match status" value="1"/>
</dbReference>
<name>F2DSY0_HORVV</name>
<organism evidence="16">
    <name type="scientific">Hordeum vulgare subsp. vulgare</name>
    <name type="common">Domesticated barley</name>
    <dbReference type="NCBI Taxonomy" id="112509"/>
    <lineage>
        <taxon>Eukaryota</taxon>
        <taxon>Viridiplantae</taxon>
        <taxon>Streptophyta</taxon>
        <taxon>Embryophyta</taxon>
        <taxon>Tracheophyta</taxon>
        <taxon>Spermatophyta</taxon>
        <taxon>Magnoliopsida</taxon>
        <taxon>Liliopsida</taxon>
        <taxon>Poales</taxon>
        <taxon>Poaceae</taxon>
        <taxon>BOP clade</taxon>
        <taxon>Pooideae</taxon>
        <taxon>Triticodae</taxon>
        <taxon>Triticeae</taxon>
        <taxon>Hordeinae</taxon>
        <taxon>Hordeum</taxon>
    </lineage>
</organism>
<evidence type="ECO:0000256" key="8">
    <source>
        <dbReference type="ARBA" id="ARBA00022723"/>
    </source>
</evidence>
<evidence type="ECO:0000256" key="7">
    <source>
        <dbReference type="ARBA" id="ARBA00022644"/>
    </source>
</evidence>
<feature type="binding site" evidence="14">
    <location>
        <position position="124"/>
    </location>
    <ligand>
        <name>Fe cation</name>
        <dbReference type="ChEBI" id="CHEBI:24875"/>
        <label>1</label>
    </ligand>
</feature>